<evidence type="ECO:0008006" key="6">
    <source>
        <dbReference type="Google" id="ProtNLM"/>
    </source>
</evidence>
<reference evidence="3 5" key="2">
    <citation type="submission" date="2018-10" db="EMBL/GenBank/DDBJ databases">
        <title>Genomic Encyclopedia of Archaeal and Bacterial Type Strains, Phase II (KMG-II): from individual species to whole genera.</title>
        <authorList>
            <person name="Goeker M."/>
        </authorList>
    </citation>
    <scope>NUCLEOTIDE SEQUENCE [LARGE SCALE GENOMIC DNA]</scope>
    <source>
        <strain evidence="3 5">DSM 21886</strain>
    </source>
</reference>
<proteinExistence type="predicted"/>
<dbReference type="PROSITE" id="PS51257">
    <property type="entry name" value="PROKAR_LIPOPROTEIN"/>
    <property type="match status" value="1"/>
</dbReference>
<feature type="chain" id="PRO_5041126649" description="Lipoprotein" evidence="1">
    <location>
        <begin position="22"/>
        <end position="148"/>
    </location>
</feature>
<evidence type="ECO:0000256" key="1">
    <source>
        <dbReference type="SAM" id="SignalP"/>
    </source>
</evidence>
<gene>
    <name evidence="2" type="ORF">B0G92_0332</name>
    <name evidence="3" type="ORF">CLV50_1173</name>
</gene>
<name>A0A497VC38_9FLAO</name>
<comment type="caution">
    <text evidence="3">The sequence shown here is derived from an EMBL/GenBank/DDBJ whole genome shotgun (WGS) entry which is preliminary data.</text>
</comment>
<reference evidence="2 4" key="1">
    <citation type="submission" date="2017-12" db="EMBL/GenBank/DDBJ databases">
        <title>Genomic Encyclopedia of Type Strains, Phase III (KMG-III): the genomes of soil and plant-associated and newly described type strains.</title>
        <authorList>
            <person name="Whitman W."/>
        </authorList>
    </citation>
    <scope>NUCLEOTIDE SEQUENCE [LARGE SCALE GENOMIC DNA]</scope>
    <source>
        <strain evidence="2 4">IP-10</strain>
    </source>
</reference>
<protein>
    <recommendedName>
        <fullName evidence="6">Lipoprotein</fullName>
    </recommendedName>
</protein>
<dbReference type="Proteomes" id="UP000233767">
    <property type="component" value="Unassembled WGS sequence"/>
</dbReference>
<dbReference type="Proteomes" id="UP000275027">
    <property type="component" value="Unassembled WGS sequence"/>
</dbReference>
<dbReference type="RefSeq" id="WP_101470863.1">
    <property type="nucleotide sequence ID" value="NZ_PJND01000007.1"/>
</dbReference>
<feature type="signal peptide" evidence="1">
    <location>
        <begin position="1"/>
        <end position="21"/>
    </location>
</feature>
<evidence type="ECO:0000313" key="4">
    <source>
        <dbReference type="Proteomes" id="UP000233767"/>
    </source>
</evidence>
<keyword evidence="1" id="KW-0732">Signal</keyword>
<sequence length="148" mass="17368">MKRNFVLLLIAIALISCSVNKQHVIHYRSERLCGGIKNMYEYIKNSNEIKDYFFENPLSPIQLNCEIDTLVTEGIPFPFLQSEVAKIIEKEEKVSFAEAYRRLEFKFLSKPTIIQCTNNEVACSKKRMIRVVWHYCQPSLKSSNFYVF</sequence>
<keyword evidence="4" id="KW-1185">Reference proteome</keyword>
<dbReference type="EMBL" id="PJND01000007">
    <property type="protein sequence ID" value="PKW28707.1"/>
    <property type="molecule type" value="Genomic_DNA"/>
</dbReference>
<organism evidence="3 5">
    <name type="scientific">Flavobacterium lindanitolerans</name>
    <dbReference type="NCBI Taxonomy" id="428988"/>
    <lineage>
        <taxon>Bacteria</taxon>
        <taxon>Pseudomonadati</taxon>
        <taxon>Bacteroidota</taxon>
        <taxon>Flavobacteriia</taxon>
        <taxon>Flavobacteriales</taxon>
        <taxon>Flavobacteriaceae</taxon>
        <taxon>Flavobacterium</taxon>
    </lineage>
</organism>
<accession>A0A497VC38</accession>
<dbReference type="AlphaFoldDB" id="A0A497VC38"/>
<evidence type="ECO:0000313" key="5">
    <source>
        <dbReference type="Proteomes" id="UP000275027"/>
    </source>
</evidence>
<dbReference type="EMBL" id="RCCB01000010">
    <property type="protein sequence ID" value="RLJ35789.1"/>
    <property type="molecule type" value="Genomic_DNA"/>
</dbReference>
<evidence type="ECO:0000313" key="2">
    <source>
        <dbReference type="EMBL" id="PKW28707.1"/>
    </source>
</evidence>
<evidence type="ECO:0000313" key="3">
    <source>
        <dbReference type="EMBL" id="RLJ35789.1"/>
    </source>
</evidence>